<dbReference type="Pfam" id="PF00672">
    <property type="entry name" value="HAMP"/>
    <property type="match status" value="1"/>
</dbReference>
<evidence type="ECO:0000259" key="11">
    <source>
        <dbReference type="PROSITE" id="PS50885"/>
    </source>
</evidence>
<dbReference type="SMART" id="SM00304">
    <property type="entry name" value="HAMP"/>
    <property type="match status" value="1"/>
</dbReference>
<proteinExistence type="predicted"/>
<feature type="transmembrane region" description="Helical" evidence="9">
    <location>
        <begin position="165"/>
        <end position="188"/>
    </location>
</feature>
<name>A0ABX8ENQ0_9ACTN</name>
<dbReference type="InterPro" id="IPR003594">
    <property type="entry name" value="HATPase_dom"/>
</dbReference>
<evidence type="ECO:0000256" key="9">
    <source>
        <dbReference type="SAM" id="Phobius"/>
    </source>
</evidence>
<keyword evidence="7 9" id="KW-1133">Transmembrane helix</keyword>
<dbReference type="SMART" id="SM00387">
    <property type="entry name" value="HATPase_c"/>
    <property type="match status" value="1"/>
</dbReference>
<evidence type="ECO:0000256" key="4">
    <source>
        <dbReference type="ARBA" id="ARBA00022679"/>
    </source>
</evidence>
<dbReference type="PROSITE" id="PS50109">
    <property type="entry name" value="HIS_KIN"/>
    <property type="match status" value="1"/>
</dbReference>
<dbReference type="CDD" id="cd06225">
    <property type="entry name" value="HAMP"/>
    <property type="match status" value="1"/>
</dbReference>
<dbReference type="EMBL" id="CP075371">
    <property type="protein sequence ID" value="QVT81904.1"/>
    <property type="molecule type" value="Genomic_DNA"/>
</dbReference>
<dbReference type="InterPro" id="IPR003661">
    <property type="entry name" value="HisK_dim/P_dom"/>
</dbReference>
<reference evidence="12 13" key="1">
    <citation type="submission" date="2021-05" db="EMBL/GenBank/DDBJ databases">
        <title>Complete genome of Nocardioides aquaticus KCTC 9944T isolated from meromictic and hypersaline Ekho Lake, Antarctica.</title>
        <authorList>
            <person name="Hwang K."/>
            <person name="Kim K.M."/>
            <person name="Choe H."/>
        </authorList>
    </citation>
    <scope>NUCLEOTIDE SEQUENCE [LARGE SCALE GENOMIC DNA]</scope>
    <source>
        <strain evidence="12 13">KCTC 9944</strain>
    </source>
</reference>
<feature type="domain" description="Histidine kinase" evidence="10">
    <location>
        <begin position="249"/>
        <end position="461"/>
    </location>
</feature>
<keyword evidence="9" id="KW-0472">Membrane</keyword>
<sequence length="483" mass="51583">MRRRRWHYRRSLASRVIGLTTMAVGLTVALVAFAAYMTVRSQLQSTLDESLMTRAEQAASSPALGELTRQAQVPSAALGAADVRIAFLYADDVRVHTYDYGPPLSLGQSPPEVEVAEGERASSLRTVAATTGEDYRIAAVPAPDGGTALLIAQSLDSQQQVLARLGAVMLVFGLLGVAVAGAAGWAVASNGLRPVRRLTRSVERIARTEDLTPMPVEGDDEIARLAAAFNQMLSALAASRDRQRQLVADAGHELRTPLTSLRTNLDLLSQAESGDLGPVLPSETRRELIEDVRAQIEELTTLIGDLVQLARDDGVKPAIEPVELAGVVHNAVARVRLRAPSVRLDVEVEPWWVVGDAATLERAVTNLLDNAAKWSPTGGTVTARMRDGVLTVDDEGPGVAEHDRPHVFERFWRAEESRSMPGSGLGLSIVQQAARRHSGDVEVTASPAGGARFVLTLPGNRQPLTVDPDADAGADVLQETLGG</sequence>
<dbReference type="Proteomes" id="UP000679307">
    <property type="component" value="Chromosome"/>
</dbReference>
<comment type="catalytic activity">
    <reaction evidence="1">
        <text>ATP + protein L-histidine = ADP + protein N-phospho-L-histidine.</text>
        <dbReference type="EC" id="2.7.13.3"/>
    </reaction>
</comment>
<dbReference type="PANTHER" id="PTHR45436:SF5">
    <property type="entry name" value="SENSOR HISTIDINE KINASE TRCS"/>
    <property type="match status" value="1"/>
</dbReference>
<dbReference type="RefSeq" id="WP_246535723.1">
    <property type="nucleotide sequence ID" value="NZ_CP075371.1"/>
</dbReference>
<keyword evidence="5 9" id="KW-0812">Transmembrane</keyword>
<protein>
    <recommendedName>
        <fullName evidence="2">histidine kinase</fullName>
        <ecNumber evidence="2">2.7.13.3</ecNumber>
    </recommendedName>
</protein>
<keyword evidence="8" id="KW-0902">Two-component regulatory system</keyword>
<dbReference type="Pfam" id="PF02518">
    <property type="entry name" value="HATPase_c"/>
    <property type="match status" value="1"/>
</dbReference>
<keyword evidence="6 12" id="KW-0418">Kinase</keyword>
<dbReference type="EC" id="2.7.13.3" evidence="2"/>
<evidence type="ECO:0000256" key="1">
    <source>
        <dbReference type="ARBA" id="ARBA00000085"/>
    </source>
</evidence>
<evidence type="ECO:0000313" key="13">
    <source>
        <dbReference type="Proteomes" id="UP000679307"/>
    </source>
</evidence>
<dbReference type="GO" id="GO:0004673">
    <property type="term" value="F:protein histidine kinase activity"/>
    <property type="evidence" value="ECO:0007669"/>
    <property type="project" value="UniProtKB-EC"/>
</dbReference>
<dbReference type="CDD" id="cd00082">
    <property type="entry name" value="HisKA"/>
    <property type="match status" value="1"/>
</dbReference>
<keyword evidence="13" id="KW-1185">Reference proteome</keyword>
<evidence type="ECO:0000313" key="12">
    <source>
        <dbReference type="EMBL" id="QVT81904.1"/>
    </source>
</evidence>
<keyword evidence="3" id="KW-0597">Phosphoprotein</keyword>
<keyword evidence="4 12" id="KW-0808">Transferase</keyword>
<evidence type="ECO:0000256" key="2">
    <source>
        <dbReference type="ARBA" id="ARBA00012438"/>
    </source>
</evidence>
<dbReference type="SMART" id="SM00388">
    <property type="entry name" value="HisKA"/>
    <property type="match status" value="1"/>
</dbReference>
<dbReference type="PROSITE" id="PS50885">
    <property type="entry name" value="HAMP"/>
    <property type="match status" value="1"/>
</dbReference>
<dbReference type="InterPro" id="IPR005467">
    <property type="entry name" value="His_kinase_dom"/>
</dbReference>
<dbReference type="Pfam" id="PF00512">
    <property type="entry name" value="HisKA"/>
    <property type="match status" value="1"/>
</dbReference>
<dbReference type="CDD" id="cd00075">
    <property type="entry name" value="HATPase"/>
    <property type="match status" value="1"/>
</dbReference>
<evidence type="ECO:0000256" key="7">
    <source>
        <dbReference type="ARBA" id="ARBA00022989"/>
    </source>
</evidence>
<evidence type="ECO:0000256" key="3">
    <source>
        <dbReference type="ARBA" id="ARBA00022553"/>
    </source>
</evidence>
<dbReference type="InterPro" id="IPR003660">
    <property type="entry name" value="HAMP_dom"/>
</dbReference>
<feature type="domain" description="HAMP" evidence="11">
    <location>
        <begin position="189"/>
        <end position="241"/>
    </location>
</feature>
<evidence type="ECO:0000256" key="6">
    <source>
        <dbReference type="ARBA" id="ARBA00022777"/>
    </source>
</evidence>
<evidence type="ECO:0000256" key="5">
    <source>
        <dbReference type="ARBA" id="ARBA00022692"/>
    </source>
</evidence>
<dbReference type="PANTHER" id="PTHR45436">
    <property type="entry name" value="SENSOR HISTIDINE KINASE YKOH"/>
    <property type="match status" value="1"/>
</dbReference>
<gene>
    <name evidence="12" type="primary">mprB</name>
    <name evidence="12" type="ORF">ENKNEFLB_04323</name>
</gene>
<feature type="transmembrane region" description="Helical" evidence="9">
    <location>
        <begin position="12"/>
        <end position="37"/>
    </location>
</feature>
<accession>A0ABX8ENQ0</accession>
<evidence type="ECO:0000256" key="8">
    <source>
        <dbReference type="ARBA" id="ARBA00023012"/>
    </source>
</evidence>
<dbReference type="InterPro" id="IPR050428">
    <property type="entry name" value="TCS_sensor_his_kinase"/>
</dbReference>
<evidence type="ECO:0000259" key="10">
    <source>
        <dbReference type="PROSITE" id="PS50109"/>
    </source>
</evidence>
<organism evidence="12 13">
    <name type="scientific">Nocardioides aquaticus</name>
    <dbReference type="NCBI Taxonomy" id="160826"/>
    <lineage>
        <taxon>Bacteria</taxon>
        <taxon>Bacillati</taxon>
        <taxon>Actinomycetota</taxon>
        <taxon>Actinomycetes</taxon>
        <taxon>Propionibacteriales</taxon>
        <taxon>Nocardioidaceae</taxon>
        <taxon>Nocardioides</taxon>
    </lineage>
</organism>